<evidence type="ECO:0000256" key="3">
    <source>
        <dbReference type="ARBA" id="ARBA00022553"/>
    </source>
</evidence>
<dbReference type="Pfam" id="PF13185">
    <property type="entry name" value="GAF_2"/>
    <property type="match status" value="1"/>
</dbReference>
<dbReference type="SUPFAM" id="SSF55781">
    <property type="entry name" value="GAF domain-like"/>
    <property type="match status" value="1"/>
</dbReference>
<dbReference type="PANTHER" id="PTHR43711:SF1">
    <property type="entry name" value="HISTIDINE KINASE 1"/>
    <property type="match status" value="1"/>
</dbReference>
<comment type="caution">
    <text evidence="9">The sequence shown here is derived from an EMBL/GenBank/DDBJ whole genome shotgun (WGS) entry which is preliminary data.</text>
</comment>
<dbReference type="EMBL" id="LGKP01000025">
    <property type="protein sequence ID" value="KPL85402.1"/>
    <property type="molecule type" value="Genomic_DNA"/>
</dbReference>
<dbReference type="InterPro" id="IPR050736">
    <property type="entry name" value="Sensor_HK_Regulatory"/>
</dbReference>
<dbReference type="GO" id="GO:0000155">
    <property type="term" value="F:phosphorelay sensor kinase activity"/>
    <property type="evidence" value="ECO:0007669"/>
    <property type="project" value="InterPro"/>
</dbReference>
<dbReference type="STRING" id="70996.SE18_17305"/>
<protein>
    <recommendedName>
        <fullName evidence="2">histidine kinase</fullName>
        <ecNumber evidence="2">2.7.13.3</ecNumber>
    </recommendedName>
</protein>
<dbReference type="FunFam" id="1.10.287.130:FF:000001">
    <property type="entry name" value="Two-component sensor histidine kinase"/>
    <property type="match status" value="1"/>
</dbReference>
<keyword evidence="7" id="KW-0472">Membrane</keyword>
<dbReference type="Pfam" id="PF13188">
    <property type="entry name" value="PAS_8"/>
    <property type="match status" value="1"/>
</dbReference>
<dbReference type="InterPro" id="IPR003018">
    <property type="entry name" value="GAF"/>
</dbReference>
<dbReference type="InterPro" id="IPR035965">
    <property type="entry name" value="PAS-like_dom_sf"/>
</dbReference>
<dbReference type="PROSITE" id="PS50109">
    <property type="entry name" value="HIS_KIN"/>
    <property type="match status" value="1"/>
</dbReference>
<dbReference type="SUPFAM" id="SSF55874">
    <property type="entry name" value="ATPase domain of HSP90 chaperone/DNA topoisomerase II/histidine kinase"/>
    <property type="match status" value="1"/>
</dbReference>
<dbReference type="Proteomes" id="UP000050277">
    <property type="component" value="Unassembled WGS sequence"/>
</dbReference>
<dbReference type="Gene3D" id="3.30.565.10">
    <property type="entry name" value="Histidine kinase-like ATPase, C-terminal domain"/>
    <property type="match status" value="1"/>
</dbReference>
<evidence type="ECO:0000256" key="2">
    <source>
        <dbReference type="ARBA" id="ARBA00012438"/>
    </source>
</evidence>
<dbReference type="SMART" id="SM00388">
    <property type="entry name" value="HisKA"/>
    <property type="match status" value="1"/>
</dbReference>
<dbReference type="AlphaFoldDB" id="A0A0N8GR36"/>
<gene>
    <name evidence="9" type="ORF">SE18_17305</name>
</gene>
<keyword evidence="10" id="KW-1185">Reference proteome</keyword>
<dbReference type="InterPro" id="IPR003594">
    <property type="entry name" value="HATPase_dom"/>
</dbReference>
<accession>A0A0N8GR36</accession>
<keyword evidence="3" id="KW-0597">Phosphoprotein</keyword>
<dbReference type="Pfam" id="PF02518">
    <property type="entry name" value="HATPase_c"/>
    <property type="match status" value="1"/>
</dbReference>
<dbReference type="SMART" id="SM00065">
    <property type="entry name" value="GAF"/>
    <property type="match status" value="1"/>
</dbReference>
<name>A0A0N8GR36_9CHLR</name>
<keyword evidence="5" id="KW-0418">Kinase</keyword>
<dbReference type="OrthoDB" id="9813151at2"/>
<dbReference type="SMART" id="SM00387">
    <property type="entry name" value="HATPase_c"/>
    <property type="match status" value="1"/>
</dbReference>
<dbReference type="PRINTS" id="PR00344">
    <property type="entry name" value="BCTRLSENSOR"/>
</dbReference>
<dbReference type="EC" id="2.7.13.3" evidence="2"/>
<dbReference type="InterPro" id="IPR029016">
    <property type="entry name" value="GAF-like_dom_sf"/>
</dbReference>
<dbReference type="SUPFAM" id="SSF47384">
    <property type="entry name" value="Homodimeric domain of signal transducing histidine kinase"/>
    <property type="match status" value="1"/>
</dbReference>
<comment type="catalytic activity">
    <reaction evidence="1">
        <text>ATP + protein L-histidine = ADP + protein N-phospho-L-histidine.</text>
        <dbReference type="EC" id="2.7.13.3"/>
    </reaction>
</comment>
<reference evidence="9 10" key="1">
    <citation type="submission" date="2015-07" db="EMBL/GenBank/DDBJ databases">
        <title>Whole genome sequence of Herpetosiphon geysericola DSM 7119.</title>
        <authorList>
            <person name="Hemp J."/>
            <person name="Ward L.M."/>
            <person name="Pace L.A."/>
            <person name="Fischer W.W."/>
        </authorList>
    </citation>
    <scope>NUCLEOTIDE SEQUENCE [LARGE SCALE GENOMIC DNA]</scope>
    <source>
        <strain evidence="9 10">DSM 7119</strain>
    </source>
</reference>
<evidence type="ECO:0000313" key="9">
    <source>
        <dbReference type="EMBL" id="KPL85402.1"/>
    </source>
</evidence>
<organism evidence="9 10">
    <name type="scientific">Herpetosiphon geysericola</name>
    <dbReference type="NCBI Taxonomy" id="70996"/>
    <lineage>
        <taxon>Bacteria</taxon>
        <taxon>Bacillati</taxon>
        <taxon>Chloroflexota</taxon>
        <taxon>Chloroflexia</taxon>
        <taxon>Herpetosiphonales</taxon>
        <taxon>Herpetosiphonaceae</taxon>
        <taxon>Herpetosiphon</taxon>
    </lineage>
</organism>
<dbReference type="CDD" id="cd00130">
    <property type="entry name" value="PAS"/>
    <property type="match status" value="1"/>
</dbReference>
<dbReference type="InterPro" id="IPR004358">
    <property type="entry name" value="Sig_transdc_His_kin-like_C"/>
</dbReference>
<dbReference type="InterPro" id="IPR036097">
    <property type="entry name" value="HisK_dim/P_sf"/>
</dbReference>
<evidence type="ECO:0000256" key="1">
    <source>
        <dbReference type="ARBA" id="ARBA00000085"/>
    </source>
</evidence>
<dbReference type="SUPFAM" id="SSF55785">
    <property type="entry name" value="PYP-like sensor domain (PAS domain)"/>
    <property type="match status" value="1"/>
</dbReference>
<dbReference type="InterPro" id="IPR000014">
    <property type="entry name" value="PAS"/>
</dbReference>
<dbReference type="Gene3D" id="1.10.287.130">
    <property type="match status" value="1"/>
</dbReference>
<dbReference type="InterPro" id="IPR005467">
    <property type="entry name" value="His_kinase_dom"/>
</dbReference>
<evidence type="ECO:0000259" key="8">
    <source>
        <dbReference type="PROSITE" id="PS50109"/>
    </source>
</evidence>
<feature type="domain" description="Histidine kinase" evidence="8">
    <location>
        <begin position="310"/>
        <end position="528"/>
    </location>
</feature>
<keyword evidence="6" id="KW-0902">Two-component regulatory system</keyword>
<evidence type="ECO:0000256" key="7">
    <source>
        <dbReference type="ARBA" id="ARBA00023136"/>
    </source>
</evidence>
<evidence type="ECO:0000256" key="4">
    <source>
        <dbReference type="ARBA" id="ARBA00022679"/>
    </source>
</evidence>
<evidence type="ECO:0000313" key="10">
    <source>
        <dbReference type="Proteomes" id="UP000050277"/>
    </source>
</evidence>
<dbReference type="Pfam" id="PF00512">
    <property type="entry name" value="HisKA"/>
    <property type="match status" value="1"/>
</dbReference>
<evidence type="ECO:0000256" key="6">
    <source>
        <dbReference type="ARBA" id="ARBA00023012"/>
    </source>
</evidence>
<keyword evidence="4" id="KW-0808">Transferase</keyword>
<dbReference type="CDD" id="cd00082">
    <property type="entry name" value="HisKA"/>
    <property type="match status" value="1"/>
</dbReference>
<dbReference type="FunFam" id="3.30.565.10:FF:000006">
    <property type="entry name" value="Sensor histidine kinase WalK"/>
    <property type="match status" value="1"/>
</dbReference>
<sequence length="533" mass="59863">MAANEPGLVPSPEDSYQRLRTEYERLQLLYSLAQQFATMLSLPNVLQHVLSATTRFTNAVRGSIFLYGEHDEVQMHLLSERFQQARLTPFTNRILREGLASWVLKHRQSALIADTNLDERWIDYPSDTLDVRSVLCVPLLRGRRVRGVLTLVHPDIDFFTMDDEALLNVIAQHAAMAIENAQLIADINDERRKFEGAFTAMEEGLILVDGDGRIHFVNPQALAFFAVTPPVPEHLKELSQPVLALFKEAQQTGDSVRAEIVLEQNPTTDLAIHIAYIPIFSEQEDWWTIVLHDITRLKEYDRLKTQFVANASHELRTPLANIKLYARLAQQVKAKTKLPQYLETIASEAGRLEAIVEDLLTLTRLDSGLMHSNPEWVDIIELLRNLAQTYRPLAEAREQRLIFQECTSNLPALWLAPDQFMRVVVNLLSNALKFTPDGGTVTLSVDRQIHAGREGTIITVADTGPGIAAEHQQRLFERFYRGSNPTESGSGLGLAIVRELLALMGGTISVASTVGQGSQFTCWLPLEQHSHTA</sequence>
<dbReference type="InterPro" id="IPR036890">
    <property type="entry name" value="HATPase_C_sf"/>
</dbReference>
<evidence type="ECO:0000256" key="5">
    <source>
        <dbReference type="ARBA" id="ARBA00022777"/>
    </source>
</evidence>
<dbReference type="InterPro" id="IPR003661">
    <property type="entry name" value="HisK_dim/P_dom"/>
</dbReference>
<proteinExistence type="predicted"/>
<dbReference type="RefSeq" id="WP_054535708.1">
    <property type="nucleotide sequence ID" value="NZ_LGKP01000025.1"/>
</dbReference>
<dbReference type="Gene3D" id="3.30.450.40">
    <property type="match status" value="1"/>
</dbReference>
<dbReference type="CDD" id="cd00075">
    <property type="entry name" value="HATPase"/>
    <property type="match status" value="1"/>
</dbReference>
<dbReference type="PANTHER" id="PTHR43711">
    <property type="entry name" value="TWO-COMPONENT HISTIDINE KINASE"/>
    <property type="match status" value="1"/>
</dbReference>
<dbReference type="Gene3D" id="3.30.450.20">
    <property type="entry name" value="PAS domain"/>
    <property type="match status" value="1"/>
</dbReference>